<comment type="similarity">
    <text evidence="2 11">Belongs to the glycosyltransferase 31 family.</text>
</comment>
<gene>
    <name evidence="12" type="ORF">GSLYS_00005691001</name>
</gene>
<dbReference type="GO" id="GO:0016758">
    <property type="term" value="F:hexosyltransferase activity"/>
    <property type="evidence" value="ECO:0007669"/>
    <property type="project" value="InterPro"/>
</dbReference>
<evidence type="ECO:0000313" key="13">
    <source>
        <dbReference type="Proteomes" id="UP001497497"/>
    </source>
</evidence>
<evidence type="ECO:0000256" key="2">
    <source>
        <dbReference type="ARBA" id="ARBA00008661"/>
    </source>
</evidence>
<dbReference type="InterPro" id="IPR002659">
    <property type="entry name" value="Glyco_trans_31"/>
</dbReference>
<dbReference type="Gene3D" id="3.90.550.50">
    <property type="match status" value="1"/>
</dbReference>
<keyword evidence="10" id="KW-0325">Glycoprotein</keyword>
<comment type="caution">
    <text evidence="12">The sequence shown here is derived from an EMBL/GenBank/DDBJ whole genome shotgun (WGS) entry which is preliminary data.</text>
</comment>
<sequence length="374" mass="43622">MITRELTRIQKGERPIEPNMISENKSYPDYYLVPRVYNHNVSRLFRNITKTSTDHKLFIPIPQEAYLMENKSFFEIKPSIHPVNHSFSFLITGESVCQETPFLLVVIPSVIDHREMREAIRRTWIKAAETNSWPRANVTVRLKHIFLFGYNKNSKLQDFRRLLRESHEHRDVVMVDFEDSYRNLTIKILSGLRWMTSFCPRAEFLLKVDEDTFINAPLMTELLLRVRQEERTGKYVLGLRHAYRQPVVARHGKWAVSKEEYPLDYYPHYLYGHTYAISRLGVGELLDKSKYARIIAPEDAYITGILPKISGIPRLGAPSFAVCCRLIYDCEVVWNRRVALTAVVNTKTLNQLWANVLGDVCDKDVAFIDGRLIK</sequence>
<name>A0AAV2HHH8_LYMST</name>
<evidence type="ECO:0000256" key="4">
    <source>
        <dbReference type="ARBA" id="ARBA00022679"/>
    </source>
</evidence>
<evidence type="ECO:0000256" key="11">
    <source>
        <dbReference type="RuleBase" id="RU363063"/>
    </source>
</evidence>
<keyword evidence="5" id="KW-0812">Transmembrane</keyword>
<evidence type="ECO:0000256" key="1">
    <source>
        <dbReference type="ARBA" id="ARBA00004323"/>
    </source>
</evidence>
<dbReference type="GO" id="GO:0000139">
    <property type="term" value="C:Golgi membrane"/>
    <property type="evidence" value="ECO:0007669"/>
    <property type="project" value="UniProtKB-SubCell"/>
</dbReference>
<dbReference type="EC" id="2.4.1.-" evidence="11"/>
<dbReference type="AlphaFoldDB" id="A0AAV2HHH8"/>
<evidence type="ECO:0000256" key="10">
    <source>
        <dbReference type="ARBA" id="ARBA00023180"/>
    </source>
</evidence>
<dbReference type="FunFam" id="3.90.550.50:FF:000001">
    <property type="entry name" value="Hexosyltransferase"/>
    <property type="match status" value="1"/>
</dbReference>
<keyword evidence="6" id="KW-0735">Signal-anchor</keyword>
<proteinExistence type="inferred from homology"/>
<comment type="subcellular location">
    <subcellularLocation>
        <location evidence="1 11">Golgi apparatus membrane</location>
        <topology evidence="1 11">Single-pass type II membrane protein</topology>
    </subcellularLocation>
</comment>
<evidence type="ECO:0000313" key="12">
    <source>
        <dbReference type="EMBL" id="CAL1531596.1"/>
    </source>
</evidence>
<accession>A0AAV2HHH8</accession>
<dbReference type="EMBL" id="CAXITT010000093">
    <property type="protein sequence ID" value="CAL1531596.1"/>
    <property type="molecule type" value="Genomic_DNA"/>
</dbReference>
<dbReference type="Pfam" id="PF01762">
    <property type="entry name" value="Galactosyl_T"/>
    <property type="match status" value="1"/>
</dbReference>
<keyword evidence="4" id="KW-0808">Transferase</keyword>
<keyword evidence="9" id="KW-0472">Membrane</keyword>
<organism evidence="12 13">
    <name type="scientific">Lymnaea stagnalis</name>
    <name type="common">Great pond snail</name>
    <name type="synonym">Helix stagnalis</name>
    <dbReference type="NCBI Taxonomy" id="6523"/>
    <lineage>
        <taxon>Eukaryota</taxon>
        <taxon>Metazoa</taxon>
        <taxon>Spiralia</taxon>
        <taxon>Lophotrochozoa</taxon>
        <taxon>Mollusca</taxon>
        <taxon>Gastropoda</taxon>
        <taxon>Heterobranchia</taxon>
        <taxon>Euthyneura</taxon>
        <taxon>Panpulmonata</taxon>
        <taxon>Hygrophila</taxon>
        <taxon>Lymnaeoidea</taxon>
        <taxon>Lymnaeidae</taxon>
        <taxon>Lymnaea</taxon>
    </lineage>
</organism>
<evidence type="ECO:0000256" key="8">
    <source>
        <dbReference type="ARBA" id="ARBA00023034"/>
    </source>
</evidence>
<dbReference type="GO" id="GO:0006493">
    <property type="term" value="P:protein O-linked glycosylation"/>
    <property type="evidence" value="ECO:0007669"/>
    <property type="project" value="TreeGrafter"/>
</dbReference>
<keyword evidence="3 11" id="KW-0328">Glycosyltransferase</keyword>
<evidence type="ECO:0000256" key="5">
    <source>
        <dbReference type="ARBA" id="ARBA00022692"/>
    </source>
</evidence>
<dbReference type="Proteomes" id="UP001497497">
    <property type="component" value="Unassembled WGS sequence"/>
</dbReference>
<evidence type="ECO:0000256" key="7">
    <source>
        <dbReference type="ARBA" id="ARBA00022989"/>
    </source>
</evidence>
<dbReference type="PANTHER" id="PTHR11214">
    <property type="entry name" value="BETA-1,3-N-ACETYLGLUCOSAMINYLTRANSFERASE"/>
    <property type="match status" value="1"/>
</dbReference>
<evidence type="ECO:0000256" key="6">
    <source>
        <dbReference type="ARBA" id="ARBA00022968"/>
    </source>
</evidence>
<keyword evidence="8 11" id="KW-0333">Golgi apparatus</keyword>
<reference evidence="12 13" key="1">
    <citation type="submission" date="2024-04" db="EMBL/GenBank/DDBJ databases">
        <authorList>
            <consortium name="Genoscope - CEA"/>
            <person name="William W."/>
        </authorList>
    </citation>
    <scope>NUCLEOTIDE SEQUENCE [LARGE SCALE GENOMIC DNA]</scope>
</reference>
<keyword evidence="13" id="KW-1185">Reference proteome</keyword>
<evidence type="ECO:0000256" key="3">
    <source>
        <dbReference type="ARBA" id="ARBA00022676"/>
    </source>
</evidence>
<dbReference type="PANTHER" id="PTHR11214:SF3">
    <property type="entry name" value="BETA-1,3-GALACTOSYLTRANSFERASE 6"/>
    <property type="match status" value="1"/>
</dbReference>
<protein>
    <recommendedName>
        <fullName evidence="11">Hexosyltransferase</fullName>
        <ecNumber evidence="11">2.4.1.-</ecNumber>
    </recommendedName>
</protein>
<evidence type="ECO:0000256" key="9">
    <source>
        <dbReference type="ARBA" id="ARBA00023136"/>
    </source>
</evidence>
<keyword evidence="7" id="KW-1133">Transmembrane helix</keyword>